<evidence type="ECO:0000313" key="1">
    <source>
        <dbReference type="EMBL" id="KDQ24169.1"/>
    </source>
</evidence>
<evidence type="ECO:0000313" key="2">
    <source>
        <dbReference type="Proteomes" id="UP000027073"/>
    </source>
</evidence>
<sequence length="66" mass="7652">MIDFKLWKDNSARSKYDLELLKYDLELLKGDSELLKNDLGLLKDDLKLLKNDSVDCGPRSVNTTHR</sequence>
<dbReference type="VEuPathDB" id="FungiDB:PLEOSDRAFT_1072594"/>
<feature type="non-terminal residue" evidence="1">
    <location>
        <position position="66"/>
    </location>
</feature>
<dbReference type="AlphaFoldDB" id="A0A067N8I5"/>
<protein>
    <submittedName>
        <fullName evidence="1">Uncharacterized protein</fullName>
    </submittedName>
</protein>
<reference evidence="2" key="1">
    <citation type="journal article" date="2014" name="Proc. Natl. Acad. Sci. U.S.A.">
        <title>Extensive sampling of basidiomycete genomes demonstrates inadequacy of the white-rot/brown-rot paradigm for wood decay fungi.</title>
        <authorList>
            <person name="Riley R."/>
            <person name="Salamov A.A."/>
            <person name="Brown D.W."/>
            <person name="Nagy L.G."/>
            <person name="Floudas D."/>
            <person name="Held B.W."/>
            <person name="Levasseur A."/>
            <person name="Lombard V."/>
            <person name="Morin E."/>
            <person name="Otillar R."/>
            <person name="Lindquist E.A."/>
            <person name="Sun H."/>
            <person name="LaButti K.M."/>
            <person name="Schmutz J."/>
            <person name="Jabbour D."/>
            <person name="Luo H."/>
            <person name="Baker S.E."/>
            <person name="Pisabarro A.G."/>
            <person name="Walton J.D."/>
            <person name="Blanchette R.A."/>
            <person name="Henrissat B."/>
            <person name="Martin F."/>
            <person name="Cullen D."/>
            <person name="Hibbett D.S."/>
            <person name="Grigoriev I.V."/>
        </authorList>
    </citation>
    <scope>NUCLEOTIDE SEQUENCE [LARGE SCALE GENOMIC DNA]</scope>
    <source>
        <strain evidence="2">PC15</strain>
    </source>
</reference>
<name>A0A067N8I5_PLEO1</name>
<proteinExistence type="predicted"/>
<dbReference type="HOGENOM" id="CLU_2838241_0_0_1"/>
<dbReference type="InParanoid" id="A0A067N8I5"/>
<organism evidence="1 2">
    <name type="scientific">Pleurotus ostreatus (strain PC15)</name>
    <name type="common">Oyster mushroom</name>
    <dbReference type="NCBI Taxonomy" id="1137138"/>
    <lineage>
        <taxon>Eukaryota</taxon>
        <taxon>Fungi</taxon>
        <taxon>Dikarya</taxon>
        <taxon>Basidiomycota</taxon>
        <taxon>Agaricomycotina</taxon>
        <taxon>Agaricomycetes</taxon>
        <taxon>Agaricomycetidae</taxon>
        <taxon>Agaricales</taxon>
        <taxon>Pleurotineae</taxon>
        <taxon>Pleurotaceae</taxon>
        <taxon>Pleurotus</taxon>
    </lineage>
</organism>
<gene>
    <name evidence="1" type="ORF">PLEOSDRAFT_1072594</name>
</gene>
<dbReference type="Proteomes" id="UP000027073">
    <property type="component" value="Unassembled WGS sequence"/>
</dbReference>
<dbReference type="EMBL" id="KL198012">
    <property type="protein sequence ID" value="KDQ24169.1"/>
    <property type="molecule type" value="Genomic_DNA"/>
</dbReference>
<accession>A0A067N8I5</accession>